<dbReference type="Proteomes" id="UP000287033">
    <property type="component" value="Unassembled WGS sequence"/>
</dbReference>
<evidence type="ECO:0000256" key="2">
    <source>
        <dbReference type="ARBA" id="ARBA00004496"/>
    </source>
</evidence>
<keyword evidence="8" id="KW-0159">Chromosome partition</keyword>
<comment type="similarity">
    <text evidence="3">Belongs to the securin family.</text>
</comment>
<dbReference type="PANTHER" id="PTHR10418:SF2">
    <property type="entry name" value="SECURIN"/>
    <property type="match status" value="1"/>
</dbReference>
<dbReference type="GO" id="GO:0005634">
    <property type="term" value="C:nucleus"/>
    <property type="evidence" value="ECO:0007669"/>
    <property type="project" value="UniProtKB-SubCell"/>
</dbReference>
<keyword evidence="4" id="KW-0963">Cytoplasm</keyword>
<organism evidence="14 15">
    <name type="scientific">Chiloscyllium punctatum</name>
    <name type="common">Brownbanded bambooshark</name>
    <name type="synonym">Hemiscyllium punctatum</name>
    <dbReference type="NCBI Taxonomy" id="137246"/>
    <lineage>
        <taxon>Eukaryota</taxon>
        <taxon>Metazoa</taxon>
        <taxon>Chordata</taxon>
        <taxon>Craniata</taxon>
        <taxon>Vertebrata</taxon>
        <taxon>Chondrichthyes</taxon>
        <taxon>Elasmobranchii</taxon>
        <taxon>Galeomorphii</taxon>
        <taxon>Galeoidea</taxon>
        <taxon>Orectolobiformes</taxon>
        <taxon>Hemiscylliidae</taxon>
        <taxon>Chiloscyllium</taxon>
    </lineage>
</organism>
<comment type="subcellular location">
    <subcellularLocation>
        <location evidence="2">Cytoplasm</location>
    </subcellularLocation>
    <subcellularLocation>
        <location evidence="1">Nucleus</location>
    </subcellularLocation>
</comment>
<evidence type="ECO:0000256" key="9">
    <source>
        <dbReference type="ARBA" id="ARBA00022843"/>
    </source>
</evidence>
<sequence>MQRTIQSYFLVQPTEKSSISEPPKCSEKSEDYPEIETFIPYDPLDFENFNVPKEHKLDHTCLAGLPLLCLEKEEALIEKVLNKIPSPPKWPSLLQEFSLFDFNPHADILAELDEVELPTIEDEL</sequence>
<evidence type="ECO:0000256" key="1">
    <source>
        <dbReference type="ARBA" id="ARBA00004123"/>
    </source>
</evidence>
<dbReference type="GO" id="GO:0051276">
    <property type="term" value="P:chromosome organization"/>
    <property type="evidence" value="ECO:0007669"/>
    <property type="project" value="InterPro"/>
</dbReference>
<keyword evidence="12" id="KW-0131">Cell cycle</keyword>
<dbReference type="STRING" id="137246.A0A401SGT0"/>
<proteinExistence type="inferred from homology"/>
<dbReference type="GO" id="GO:0045143">
    <property type="term" value="P:homologous chromosome segregation"/>
    <property type="evidence" value="ECO:0007669"/>
    <property type="project" value="TreeGrafter"/>
</dbReference>
<keyword evidence="5" id="KW-0132">Cell division</keyword>
<keyword evidence="7" id="KW-0498">Mitosis</keyword>
<comment type="caution">
    <text evidence="14">The sequence shown here is derived from an EMBL/GenBank/DDBJ whole genome shotgun (WGS) entry which is preliminary data.</text>
</comment>
<evidence type="ECO:0000256" key="7">
    <source>
        <dbReference type="ARBA" id="ARBA00022776"/>
    </source>
</evidence>
<evidence type="ECO:0000313" key="14">
    <source>
        <dbReference type="EMBL" id="GCC29553.1"/>
    </source>
</evidence>
<evidence type="ECO:0000256" key="13">
    <source>
        <dbReference type="ARBA" id="ARBA00039185"/>
    </source>
</evidence>
<evidence type="ECO:0000256" key="10">
    <source>
        <dbReference type="ARBA" id="ARBA00023036"/>
    </source>
</evidence>
<evidence type="ECO:0000256" key="8">
    <source>
        <dbReference type="ARBA" id="ARBA00022829"/>
    </source>
</evidence>
<keyword evidence="9" id="KW-0832">Ubl conjugation</keyword>
<dbReference type="PANTHER" id="PTHR10418">
    <property type="entry name" value="SECURIN-3"/>
    <property type="match status" value="1"/>
</dbReference>
<dbReference type="InterPro" id="IPR006940">
    <property type="entry name" value="Securin_separation_inhibitor"/>
</dbReference>
<protein>
    <recommendedName>
        <fullName evidence="13">Securin</fullName>
    </recommendedName>
</protein>
<dbReference type="AlphaFoldDB" id="A0A401SGT0"/>
<reference evidence="14 15" key="1">
    <citation type="journal article" date="2018" name="Nat. Ecol. Evol.">
        <title>Shark genomes provide insights into elasmobranch evolution and the origin of vertebrates.</title>
        <authorList>
            <person name="Hara Y"/>
            <person name="Yamaguchi K"/>
            <person name="Onimaru K"/>
            <person name="Kadota M"/>
            <person name="Koyanagi M"/>
            <person name="Keeley SD"/>
            <person name="Tatsumi K"/>
            <person name="Tanaka K"/>
            <person name="Motone F"/>
            <person name="Kageyama Y"/>
            <person name="Nozu R"/>
            <person name="Adachi N"/>
            <person name="Nishimura O"/>
            <person name="Nakagawa R"/>
            <person name="Tanegashima C"/>
            <person name="Kiyatake I"/>
            <person name="Matsumoto R"/>
            <person name="Murakumo K"/>
            <person name="Nishida K"/>
            <person name="Terakita A"/>
            <person name="Kuratani S"/>
            <person name="Sato K"/>
            <person name="Hyodo S Kuraku.S."/>
        </authorList>
    </citation>
    <scope>NUCLEOTIDE SEQUENCE [LARGE SCALE GENOMIC DNA]</scope>
</reference>
<dbReference type="Pfam" id="PF04856">
    <property type="entry name" value="Securin"/>
    <property type="match status" value="1"/>
</dbReference>
<keyword evidence="6" id="KW-0677">Repeat</keyword>
<keyword evidence="15" id="KW-1185">Reference proteome</keyword>
<dbReference type="OrthoDB" id="9905975at2759"/>
<evidence type="ECO:0000256" key="4">
    <source>
        <dbReference type="ARBA" id="ARBA00022490"/>
    </source>
</evidence>
<evidence type="ECO:0000256" key="5">
    <source>
        <dbReference type="ARBA" id="ARBA00022618"/>
    </source>
</evidence>
<dbReference type="OMA" id="DHTCLAG"/>
<evidence type="ECO:0000256" key="3">
    <source>
        <dbReference type="ARBA" id="ARBA00009264"/>
    </source>
</evidence>
<name>A0A401SGT0_CHIPU</name>
<dbReference type="GO" id="GO:0017124">
    <property type="term" value="F:SH3 domain binding"/>
    <property type="evidence" value="ECO:0007669"/>
    <property type="project" value="UniProtKB-KW"/>
</dbReference>
<evidence type="ECO:0000256" key="11">
    <source>
        <dbReference type="ARBA" id="ARBA00023242"/>
    </source>
</evidence>
<evidence type="ECO:0000313" key="15">
    <source>
        <dbReference type="Proteomes" id="UP000287033"/>
    </source>
</evidence>
<evidence type="ECO:0000256" key="6">
    <source>
        <dbReference type="ARBA" id="ARBA00022737"/>
    </source>
</evidence>
<keyword evidence="11" id="KW-0539">Nucleus</keyword>
<accession>A0A401SGT0</accession>
<gene>
    <name evidence="14" type="ORF">chiPu_0007995</name>
</gene>
<dbReference type="GO" id="GO:0005737">
    <property type="term" value="C:cytoplasm"/>
    <property type="evidence" value="ECO:0007669"/>
    <property type="project" value="UniProtKB-SubCell"/>
</dbReference>
<dbReference type="GO" id="GO:0051301">
    <property type="term" value="P:cell division"/>
    <property type="evidence" value="ECO:0007669"/>
    <property type="project" value="UniProtKB-KW"/>
</dbReference>
<keyword evidence="10" id="KW-0729">SH3-binding</keyword>
<dbReference type="EMBL" id="BEZZ01000255">
    <property type="protein sequence ID" value="GCC29553.1"/>
    <property type="molecule type" value="Genomic_DNA"/>
</dbReference>
<evidence type="ECO:0000256" key="12">
    <source>
        <dbReference type="ARBA" id="ARBA00023306"/>
    </source>
</evidence>